<evidence type="ECO:0000313" key="3">
    <source>
        <dbReference type="EMBL" id="KAI2657191.1"/>
    </source>
</evidence>
<gene>
    <name evidence="3" type="ORF">H4Q32_021288</name>
</gene>
<sequence length="416" mass="45833">MPKPADVMITTPLYQQHQQYEIAKFLKTKPLFLGIIMDVSIYVLLACDILIFIFSLVIAISYCSCCCNPESTPVMVSCVTTHLPVMHMGQLYPSAVAQPVSSVMYMFPHGSVPSAPLPNYGPVPTASAPMYTPVQTTPPPNYDKLSDALPPNYSPVPSSPPPAYEYEDLQTRSSGFGTREHQMPKPANVMITVPVYQQRQYEVSKFLKTKPLALGILEILLGLLGLCLTIWNGRFFILWSPISVIHFNWSYNSLSSKHISSVLQVKSSQMLGYLNAGAAALSLHFHFYYTGGVTCFLLLACDILIFIFSVTVALTSCFCCCRPKTRRVEISYMNGDLPVNHIVLTGQSDSSVSSVMYLLPAAHGSVPSAPLPNYSPVPNVPPPAYDQVSYAPPSNYGPVPNEPPPAYEYEDLQTRR</sequence>
<keyword evidence="2" id="KW-1133">Transmembrane helix</keyword>
<dbReference type="Proteomes" id="UP000830375">
    <property type="component" value="Unassembled WGS sequence"/>
</dbReference>
<proteinExistence type="predicted"/>
<organism evidence="3 4">
    <name type="scientific">Labeo rohita</name>
    <name type="common">Indian major carp</name>
    <name type="synonym">Cyprinus rohita</name>
    <dbReference type="NCBI Taxonomy" id="84645"/>
    <lineage>
        <taxon>Eukaryota</taxon>
        <taxon>Metazoa</taxon>
        <taxon>Chordata</taxon>
        <taxon>Craniata</taxon>
        <taxon>Vertebrata</taxon>
        <taxon>Euteleostomi</taxon>
        <taxon>Actinopterygii</taxon>
        <taxon>Neopterygii</taxon>
        <taxon>Teleostei</taxon>
        <taxon>Ostariophysi</taxon>
        <taxon>Cypriniformes</taxon>
        <taxon>Cyprinidae</taxon>
        <taxon>Labeoninae</taxon>
        <taxon>Labeonini</taxon>
        <taxon>Labeo</taxon>
    </lineage>
</organism>
<dbReference type="GO" id="GO:0032259">
    <property type="term" value="P:methylation"/>
    <property type="evidence" value="ECO:0007669"/>
    <property type="project" value="UniProtKB-KW"/>
</dbReference>
<feature type="transmembrane region" description="Helical" evidence="2">
    <location>
        <begin position="296"/>
        <end position="321"/>
    </location>
</feature>
<reference evidence="3 4" key="1">
    <citation type="submission" date="2022-01" db="EMBL/GenBank/DDBJ databases">
        <title>A high-quality chromosome-level genome assembly of rohu carp, Labeo rohita.</title>
        <authorList>
            <person name="Arick M.A. II"/>
            <person name="Hsu C.-Y."/>
            <person name="Magbanua Z."/>
            <person name="Pechanova O."/>
            <person name="Grover C."/>
            <person name="Miller E."/>
            <person name="Thrash A."/>
            <person name="Ezzel L."/>
            <person name="Alam S."/>
            <person name="Benzie J."/>
            <person name="Hamilton M."/>
            <person name="Karsi A."/>
            <person name="Lawrence M.L."/>
            <person name="Peterson D.G."/>
        </authorList>
    </citation>
    <scope>NUCLEOTIDE SEQUENCE [LARGE SCALE GENOMIC DNA]</scope>
    <source>
        <strain evidence="4">BAU-BD-2019</strain>
        <tissue evidence="3">Blood</tissue>
    </source>
</reference>
<name>A0ABQ8M4Q4_LABRO</name>
<keyword evidence="3" id="KW-0808">Transferase</keyword>
<keyword evidence="3" id="KW-0489">Methyltransferase</keyword>
<keyword evidence="2" id="KW-0812">Transmembrane</keyword>
<feature type="transmembrane region" description="Helical" evidence="2">
    <location>
        <begin position="31"/>
        <end position="62"/>
    </location>
</feature>
<feature type="transmembrane region" description="Helical" evidence="2">
    <location>
        <begin position="212"/>
        <end position="231"/>
    </location>
</feature>
<dbReference type="EMBL" id="JACTAM010000014">
    <property type="protein sequence ID" value="KAI2657191.1"/>
    <property type="molecule type" value="Genomic_DNA"/>
</dbReference>
<keyword evidence="2" id="KW-0472">Membrane</keyword>
<feature type="region of interest" description="Disordered" evidence="1">
    <location>
        <begin position="385"/>
        <end position="416"/>
    </location>
</feature>
<accession>A0ABQ8M4Q4</accession>
<dbReference type="GO" id="GO:0008168">
    <property type="term" value="F:methyltransferase activity"/>
    <property type="evidence" value="ECO:0007669"/>
    <property type="project" value="UniProtKB-KW"/>
</dbReference>
<evidence type="ECO:0000313" key="4">
    <source>
        <dbReference type="Proteomes" id="UP000830375"/>
    </source>
</evidence>
<keyword evidence="4" id="KW-1185">Reference proteome</keyword>
<protein>
    <submittedName>
        <fullName evidence="3">Adenine-specific methyltransferase PglX</fullName>
    </submittedName>
</protein>
<comment type="caution">
    <text evidence="3">The sequence shown here is derived from an EMBL/GenBank/DDBJ whole genome shotgun (WGS) entry which is preliminary data.</text>
</comment>
<evidence type="ECO:0000256" key="1">
    <source>
        <dbReference type="SAM" id="MobiDB-lite"/>
    </source>
</evidence>
<evidence type="ECO:0000256" key="2">
    <source>
        <dbReference type="SAM" id="Phobius"/>
    </source>
</evidence>